<sequence>YSGKTADTTIAAREVALAFSKSTENVVVENRLNVVEPIIEDSEDVYSPFSRNYMPNQTSTDSEHTDNESDIKPFNLLESLKEWALTHGINHSQFSSLLKLLRRHDCHQTFPADSRSVIKAHDKVVEKCVEPGKYVHFHLYKFVESYISRLPEVKQLALQINIDGLPLFKSSAAVHVWPILGYVVGVSCEPFVIGLYCGSKKPG</sequence>
<comment type="caution">
    <text evidence="2">The sequence shown here is derived from an EMBL/GenBank/DDBJ whole genome shotgun (WGS) entry which is preliminary data.</text>
</comment>
<dbReference type="STRING" id="48709.A0A1D2M7G1"/>
<evidence type="ECO:0000313" key="3">
    <source>
        <dbReference type="Proteomes" id="UP000094527"/>
    </source>
</evidence>
<dbReference type="PANTHER" id="PTHR33053:SF24">
    <property type="entry name" value="TRANSPOSASE DOMAIN-CONTAINING PROTEIN"/>
    <property type="match status" value="1"/>
</dbReference>
<feature type="region of interest" description="Disordered" evidence="1">
    <location>
        <begin position="50"/>
        <end position="69"/>
    </location>
</feature>
<keyword evidence="3" id="KW-1185">Reference proteome</keyword>
<dbReference type="PANTHER" id="PTHR33053">
    <property type="entry name" value="PROTEIN, PUTATIVE-RELATED"/>
    <property type="match status" value="1"/>
</dbReference>
<evidence type="ECO:0000313" key="2">
    <source>
        <dbReference type="EMBL" id="ODM88917.1"/>
    </source>
</evidence>
<feature type="non-terminal residue" evidence="2">
    <location>
        <position position="1"/>
    </location>
</feature>
<protein>
    <submittedName>
        <fullName evidence="2">Uncharacterized protein</fullName>
    </submittedName>
</protein>
<name>A0A1D2M7G1_ORCCI</name>
<gene>
    <name evidence="2" type="ORF">Ocin01_17764</name>
</gene>
<accession>A0A1D2M7G1</accession>
<dbReference type="AlphaFoldDB" id="A0A1D2M7G1"/>
<feature type="compositionally biased region" description="Polar residues" evidence="1">
    <location>
        <begin position="50"/>
        <end position="60"/>
    </location>
</feature>
<dbReference type="EMBL" id="LJIJ01003062">
    <property type="protein sequence ID" value="ODM88917.1"/>
    <property type="molecule type" value="Genomic_DNA"/>
</dbReference>
<organism evidence="2 3">
    <name type="scientific">Orchesella cincta</name>
    <name type="common">Springtail</name>
    <name type="synonym">Podura cincta</name>
    <dbReference type="NCBI Taxonomy" id="48709"/>
    <lineage>
        <taxon>Eukaryota</taxon>
        <taxon>Metazoa</taxon>
        <taxon>Ecdysozoa</taxon>
        <taxon>Arthropoda</taxon>
        <taxon>Hexapoda</taxon>
        <taxon>Collembola</taxon>
        <taxon>Entomobryomorpha</taxon>
        <taxon>Entomobryoidea</taxon>
        <taxon>Orchesellidae</taxon>
        <taxon>Orchesellinae</taxon>
        <taxon>Orchesella</taxon>
    </lineage>
</organism>
<evidence type="ECO:0000256" key="1">
    <source>
        <dbReference type="SAM" id="MobiDB-lite"/>
    </source>
</evidence>
<dbReference type="OMA" id="AQWAVNF"/>
<proteinExistence type="predicted"/>
<dbReference type="Proteomes" id="UP000094527">
    <property type="component" value="Unassembled WGS sequence"/>
</dbReference>
<reference evidence="2 3" key="1">
    <citation type="journal article" date="2016" name="Genome Biol. Evol.">
        <title>Gene Family Evolution Reflects Adaptation to Soil Environmental Stressors in the Genome of the Collembolan Orchesella cincta.</title>
        <authorList>
            <person name="Faddeeva-Vakhrusheva A."/>
            <person name="Derks M.F."/>
            <person name="Anvar S.Y."/>
            <person name="Agamennone V."/>
            <person name="Suring W."/>
            <person name="Smit S."/>
            <person name="van Straalen N.M."/>
            <person name="Roelofs D."/>
        </authorList>
    </citation>
    <scope>NUCLEOTIDE SEQUENCE [LARGE SCALE GENOMIC DNA]</scope>
    <source>
        <tissue evidence="2">Mixed pool</tissue>
    </source>
</reference>
<feature type="non-terminal residue" evidence="2">
    <location>
        <position position="203"/>
    </location>
</feature>
<dbReference type="OrthoDB" id="6629909at2759"/>